<gene>
    <name evidence="1" type="ORF">E2C01_016593</name>
</gene>
<name>A0A5B7DR40_PORTR</name>
<dbReference type="EMBL" id="VSRR010001220">
    <property type="protein sequence ID" value="MPC23539.1"/>
    <property type="molecule type" value="Genomic_DNA"/>
</dbReference>
<comment type="caution">
    <text evidence="1">The sequence shown here is derived from an EMBL/GenBank/DDBJ whole genome shotgun (WGS) entry which is preliminary data.</text>
</comment>
<accession>A0A5B7DR40</accession>
<sequence length="59" mass="6620">MDTPSLLLVYRFGRASQAAKSIGELLEMGTLRYAKWQEGDGRLAKGSKNKKCPLDFQFP</sequence>
<evidence type="ECO:0000313" key="1">
    <source>
        <dbReference type="EMBL" id="MPC23539.1"/>
    </source>
</evidence>
<keyword evidence="2" id="KW-1185">Reference proteome</keyword>
<proteinExistence type="predicted"/>
<organism evidence="1 2">
    <name type="scientific">Portunus trituberculatus</name>
    <name type="common">Swimming crab</name>
    <name type="synonym">Neptunus trituberculatus</name>
    <dbReference type="NCBI Taxonomy" id="210409"/>
    <lineage>
        <taxon>Eukaryota</taxon>
        <taxon>Metazoa</taxon>
        <taxon>Ecdysozoa</taxon>
        <taxon>Arthropoda</taxon>
        <taxon>Crustacea</taxon>
        <taxon>Multicrustacea</taxon>
        <taxon>Malacostraca</taxon>
        <taxon>Eumalacostraca</taxon>
        <taxon>Eucarida</taxon>
        <taxon>Decapoda</taxon>
        <taxon>Pleocyemata</taxon>
        <taxon>Brachyura</taxon>
        <taxon>Eubrachyura</taxon>
        <taxon>Portunoidea</taxon>
        <taxon>Portunidae</taxon>
        <taxon>Portuninae</taxon>
        <taxon>Portunus</taxon>
    </lineage>
</organism>
<dbReference type="Proteomes" id="UP000324222">
    <property type="component" value="Unassembled WGS sequence"/>
</dbReference>
<dbReference type="AlphaFoldDB" id="A0A5B7DR40"/>
<protein>
    <submittedName>
        <fullName evidence="1">Uncharacterized protein</fullName>
    </submittedName>
</protein>
<evidence type="ECO:0000313" key="2">
    <source>
        <dbReference type="Proteomes" id="UP000324222"/>
    </source>
</evidence>
<reference evidence="1 2" key="1">
    <citation type="submission" date="2019-05" db="EMBL/GenBank/DDBJ databases">
        <title>Another draft genome of Portunus trituberculatus and its Hox gene families provides insights of decapod evolution.</title>
        <authorList>
            <person name="Jeong J.-H."/>
            <person name="Song I."/>
            <person name="Kim S."/>
            <person name="Choi T."/>
            <person name="Kim D."/>
            <person name="Ryu S."/>
            <person name="Kim W."/>
        </authorList>
    </citation>
    <scope>NUCLEOTIDE SEQUENCE [LARGE SCALE GENOMIC DNA]</scope>
    <source>
        <tissue evidence="1">Muscle</tissue>
    </source>
</reference>